<protein>
    <recommendedName>
        <fullName evidence="9">enoyl-[acyl-carrier-protein] reductase</fullName>
        <ecNumber evidence="9">1.3.1.104</ecNumber>
    </recommendedName>
</protein>
<comment type="similarity">
    <text evidence="1">Belongs to the zinc-containing alcohol dehydrogenase family. Quinone oxidoreductase subfamily.</text>
</comment>
<evidence type="ECO:0000256" key="3">
    <source>
        <dbReference type="ARBA" id="ARBA00022832"/>
    </source>
</evidence>
<dbReference type="Pfam" id="PF08240">
    <property type="entry name" value="ADH_N"/>
    <property type="match status" value="1"/>
</dbReference>
<dbReference type="InterPro" id="IPR013154">
    <property type="entry name" value="ADH-like_N"/>
</dbReference>
<dbReference type="InterPro" id="IPR036291">
    <property type="entry name" value="NAD(P)-bd_dom_sf"/>
</dbReference>
<evidence type="ECO:0000256" key="2">
    <source>
        <dbReference type="ARBA" id="ARBA00022516"/>
    </source>
</evidence>
<evidence type="ECO:0000256" key="6">
    <source>
        <dbReference type="ARBA" id="ARBA00023002"/>
    </source>
</evidence>
<evidence type="ECO:0000256" key="8">
    <source>
        <dbReference type="ARBA" id="ARBA00023160"/>
    </source>
</evidence>
<dbReference type="InterPro" id="IPR051034">
    <property type="entry name" value="Mito_Enoyl-ACP_Reductase"/>
</dbReference>
<accession>A0A5C4U2J8</accession>
<dbReference type="CDD" id="cd08292">
    <property type="entry name" value="ETR_like_2"/>
    <property type="match status" value="1"/>
</dbReference>
<dbReference type="PANTHER" id="PTHR43981">
    <property type="entry name" value="ENOYL-[ACYL-CARRIER-PROTEIN] REDUCTASE, MITOCHONDRIAL"/>
    <property type="match status" value="1"/>
</dbReference>
<sequence length="325" mass="34243">MRTIMHDTFGKPEEVLYVDNQEIPEPEQGQVRLKVVLSSIHNHDLETIRGRYGFVPPLPAHAGTEAVGIVDKLGAGVEGLSEGQRVVSGGSFGVWSEYAVVDAAKLIPVPDALPDEVAAQLVAMPFSAISLLDSLNLESGDWLILNAANGAVGRIASQLAQGRGINVVGLVRRDAAIDELAEHGVTKVVSTEGENWRERVQEITGGAPIKAGLDSVGGQATADLVSLLGDGGTLVAFGAMNDATLSVPVQDVLFRGVSLRGFWGSKVNAEMTAEKRAELFGELIARISDGTVTLPVAGTFDVDNIREAVEACKQAGRNGKVLLSF</sequence>
<keyword evidence="5" id="KW-0809">Transit peptide</keyword>
<keyword evidence="8" id="KW-0275">Fatty acid biosynthesis</keyword>
<evidence type="ECO:0000256" key="1">
    <source>
        <dbReference type="ARBA" id="ARBA00010371"/>
    </source>
</evidence>
<keyword evidence="6" id="KW-0560">Oxidoreductase</keyword>
<organism evidence="12 13">
    <name type="scientific">Corynebacterium tapiri</name>
    <dbReference type="NCBI Taxonomy" id="1448266"/>
    <lineage>
        <taxon>Bacteria</taxon>
        <taxon>Bacillati</taxon>
        <taxon>Actinomycetota</taxon>
        <taxon>Actinomycetes</taxon>
        <taxon>Mycobacteriales</taxon>
        <taxon>Corynebacteriaceae</taxon>
        <taxon>Corynebacterium</taxon>
    </lineage>
</organism>
<keyword evidence="2" id="KW-0444">Lipid biosynthesis</keyword>
<dbReference type="SUPFAM" id="SSF51735">
    <property type="entry name" value="NAD(P)-binding Rossmann-fold domains"/>
    <property type="match status" value="1"/>
</dbReference>
<evidence type="ECO:0000256" key="7">
    <source>
        <dbReference type="ARBA" id="ARBA00023098"/>
    </source>
</evidence>
<dbReference type="InterPro" id="IPR013149">
    <property type="entry name" value="ADH-like_C"/>
</dbReference>
<keyword evidence="13" id="KW-1185">Reference proteome</keyword>
<evidence type="ECO:0000313" key="13">
    <source>
        <dbReference type="Proteomes" id="UP000312032"/>
    </source>
</evidence>
<dbReference type="Gene3D" id="3.40.50.720">
    <property type="entry name" value="NAD(P)-binding Rossmann-like Domain"/>
    <property type="match status" value="1"/>
</dbReference>
<dbReference type="InterPro" id="IPR011032">
    <property type="entry name" value="GroES-like_sf"/>
</dbReference>
<keyword evidence="7" id="KW-0443">Lipid metabolism</keyword>
<dbReference type="GO" id="GO:0006633">
    <property type="term" value="P:fatty acid biosynthetic process"/>
    <property type="evidence" value="ECO:0007669"/>
    <property type="project" value="UniProtKB-KW"/>
</dbReference>
<comment type="caution">
    <text evidence="12">The sequence shown here is derived from an EMBL/GenBank/DDBJ whole genome shotgun (WGS) entry which is preliminary data.</text>
</comment>
<keyword evidence="4" id="KW-0521">NADP</keyword>
<dbReference type="EC" id="1.3.1.104" evidence="9"/>
<dbReference type="EMBL" id="VDHJ01000009">
    <property type="protein sequence ID" value="TNL96775.1"/>
    <property type="molecule type" value="Genomic_DNA"/>
</dbReference>
<dbReference type="AlphaFoldDB" id="A0A5C4U2J8"/>
<proteinExistence type="inferred from homology"/>
<feature type="domain" description="Enoyl reductase (ER)" evidence="11">
    <location>
        <begin position="10"/>
        <end position="323"/>
    </location>
</feature>
<dbReference type="SMART" id="SM00829">
    <property type="entry name" value="PKS_ER"/>
    <property type="match status" value="1"/>
</dbReference>
<dbReference type="RefSeq" id="WP_139465804.1">
    <property type="nucleotide sequence ID" value="NZ_VDHJ01000009.1"/>
</dbReference>
<evidence type="ECO:0000256" key="4">
    <source>
        <dbReference type="ARBA" id="ARBA00022857"/>
    </source>
</evidence>
<evidence type="ECO:0000256" key="9">
    <source>
        <dbReference type="ARBA" id="ARBA00038963"/>
    </source>
</evidence>
<dbReference type="Proteomes" id="UP000312032">
    <property type="component" value="Unassembled WGS sequence"/>
</dbReference>
<dbReference type="GO" id="GO:0141148">
    <property type="term" value="F:enoyl-[acyl-carrier-protein] reductase (NADPH) activity"/>
    <property type="evidence" value="ECO:0007669"/>
    <property type="project" value="UniProtKB-EC"/>
</dbReference>
<evidence type="ECO:0000256" key="10">
    <source>
        <dbReference type="ARBA" id="ARBA00048843"/>
    </source>
</evidence>
<evidence type="ECO:0000256" key="5">
    <source>
        <dbReference type="ARBA" id="ARBA00022946"/>
    </source>
</evidence>
<gene>
    <name evidence="12" type="ORF">FHE74_07060</name>
</gene>
<dbReference type="Gene3D" id="3.90.180.10">
    <property type="entry name" value="Medium-chain alcohol dehydrogenases, catalytic domain"/>
    <property type="match status" value="1"/>
</dbReference>
<dbReference type="InterPro" id="IPR020843">
    <property type="entry name" value="ER"/>
</dbReference>
<dbReference type="SUPFAM" id="SSF50129">
    <property type="entry name" value="GroES-like"/>
    <property type="match status" value="1"/>
</dbReference>
<dbReference type="OrthoDB" id="9801186at2"/>
<keyword evidence="3" id="KW-0276">Fatty acid metabolism</keyword>
<dbReference type="Pfam" id="PF00107">
    <property type="entry name" value="ADH_zinc_N"/>
    <property type="match status" value="1"/>
</dbReference>
<evidence type="ECO:0000259" key="11">
    <source>
        <dbReference type="SMART" id="SM00829"/>
    </source>
</evidence>
<reference evidence="12 13" key="1">
    <citation type="submission" date="2019-06" db="EMBL/GenBank/DDBJ databases">
        <authorList>
            <person name="Li J."/>
        </authorList>
    </citation>
    <scope>NUCLEOTIDE SEQUENCE [LARGE SCALE GENOMIC DNA]</scope>
    <source>
        <strain evidence="12 13">LMG 28165</strain>
    </source>
</reference>
<comment type="catalytic activity">
    <reaction evidence="10">
        <text>a 2,3-saturated acyl-[ACP] + NADP(+) = a (2E)-enoyl-[ACP] + NADPH + H(+)</text>
        <dbReference type="Rhea" id="RHEA:22564"/>
        <dbReference type="Rhea" id="RHEA-COMP:9925"/>
        <dbReference type="Rhea" id="RHEA-COMP:9926"/>
        <dbReference type="ChEBI" id="CHEBI:15378"/>
        <dbReference type="ChEBI" id="CHEBI:57783"/>
        <dbReference type="ChEBI" id="CHEBI:58349"/>
        <dbReference type="ChEBI" id="CHEBI:78784"/>
        <dbReference type="ChEBI" id="CHEBI:78785"/>
        <dbReference type="EC" id="1.3.1.104"/>
    </reaction>
</comment>
<name>A0A5C4U2J8_9CORY</name>
<evidence type="ECO:0000313" key="12">
    <source>
        <dbReference type="EMBL" id="TNL96775.1"/>
    </source>
</evidence>
<dbReference type="PANTHER" id="PTHR43981:SF2">
    <property type="entry name" value="ENOYL-[ACYL-CARRIER-PROTEIN] REDUCTASE, MITOCHONDRIAL"/>
    <property type="match status" value="1"/>
</dbReference>